<evidence type="ECO:0000256" key="3">
    <source>
        <dbReference type="ARBA" id="ARBA00023287"/>
    </source>
</evidence>
<evidence type="ECO:0000313" key="7">
    <source>
        <dbReference type="Proteomes" id="UP000371977"/>
    </source>
</evidence>
<dbReference type="InterPro" id="IPR045584">
    <property type="entry name" value="Pilin-like"/>
</dbReference>
<accession>A0A6C2C9L7</accession>
<feature type="transmembrane region" description="Helical" evidence="5">
    <location>
        <begin position="12"/>
        <end position="31"/>
    </location>
</feature>
<keyword evidence="7" id="KW-1185">Reference proteome</keyword>
<comment type="subcellular location">
    <subcellularLocation>
        <location evidence="1">Cell surface</location>
    </subcellularLocation>
</comment>
<proteinExistence type="predicted"/>
<dbReference type="Gene3D" id="3.30.700.10">
    <property type="entry name" value="Glycoprotein, Type 4 Pilin"/>
    <property type="match status" value="1"/>
</dbReference>
<dbReference type="NCBIfam" id="TIGR02532">
    <property type="entry name" value="IV_pilin_GFxxxE"/>
    <property type="match status" value="1"/>
</dbReference>
<dbReference type="SUPFAM" id="SSF54523">
    <property type="entry name" value="Pili subunits"/>
    <property type="match status" value="1"/>
</dbReference>
<evidence type="ECO:0000256" key="1">
    <source>
        <dbReference type="ARBA" id="ARBA00004241"/>
    </source>
</evidence>
<dbReference type="OrthoDB" id="2149619at2"/>
<dbReference type="RefSeq" id="WP_148622195.1">
    <property type="nucleotide sequence ID" value="NZ_SDGZ01000010.1"/>
</dbReference>
<dbReference type="PRINTS" id="PR00813">
    <property type="entry name" value="BCTERIALGSPG"/>
</dbReference>
<organism evidence="6 7">
    <name type="scientific">Weissella muntiaci</name>
    <dbReference type="NCBI Taxonomy" id="2508881"/>
    <lineage>
        <taxon>Bacteria</taxon>
        <taxon>Bacillati</taxon>
        <taxon>Bacillota</taxon>
        <taxon>Bacilli</taxon>
        <taxon>Lactobacillales</taxon>
        <taxon>Lactobacillaceae</taxon>
        <taxon>Weissella</taxon>
    </lineage>
</organism>
<keyword evidence="3" id="KW-0178">Competence</keyword>
<evidence type="ECO:0000256" key="2">
    <source>
        <dbReference type="ARBA" id="ARBA00022481"/>
    </source>
</evidence>
<protein>
    <submittedName>
        <fullName evidence="6">Prepilin-type N-terminal cleavage/methylation domain-containing protein</fullName>
    </submittedName>
</protein>
<keyword evidence="5" id="KW-0812">Transmembrane</keyword>
<keyword evidence="4" id="KW-0175">Coiled coil</keyword>
<dbReference type="InterPro" id="IPR012902">
    <property type="entry name" value="N_methyl_site"/>
</dbReference>
<feature type="coiled-coil region" evidence="4">
    <location>
        <begin position="36"/>
        <end position="63"/>
    </location>
</feature>
<evidence type="ECO:0000256" key="5">
    <source>
        <dbReference type="SAM" id="Phobius"/>
    </source>
</evidence>
<keyword evidence="2" id="KW-0488">Methylation</keyword>
<keyword evidence="5" id="KW-0472">Membrane</keyword>
<evidence type="ECO:0000313" key="6">
    <source>
        <dbReference type="EMBL" id="TYC50113.1"/>
    </source>
</evidence>
<dbReference type="AlphaFoldDB" id="A0A6C2C9L7"/>
<comment type="caution">
    <text evidence="6">The sequence shown here is derived from an EMBL/GenBank/DDBJ whole genome shotgun (WGS) entry which is preliminary data.</text>
</comment>
<name>A0A6C2C9L7_9LACO</name>
<dbReference type="EMBL" id="SDGZ01000010">
    <property type="protein sequence ID" value="TYC50113.1"/>
    <property type="molecule type" value="Genomic_DNA"/>
</dbReference>
<reference evidence="6 7" key="1">
    <citation type="submission" date="2019-01" db="EMBL/GenBank/DDBJ databases">
        <title>Weissella sp. nov., a novel lactic acid bacterium isolated from animal feces.</title>
        <authorList>
            <person name="Wang L.-T."/>
        </authorList>
    </citation>
    <scope>NUCLEOTIDE SEQUENCE [LARGE SCALE GENOMIC DNA]</scope>
    <source>
        <strain evidence="6 7">8H-2</strain>
    </source>
</reference>
<dbReference type="InterPro" id="IPR000983">
    <property type="entry name" value="Bac_GSPG_pilin"/>
</dbReference>
<keyword evidence="5" id="KW-1133">Transmembrane helix</keyword>
<gene>
    <name evidence="6" type="ORF">ESZ50_03415</name>
</gene>
<dbReference type="GO" id="GO:0030420">
    <property type="term" value="P:establishment of competence for transformation"/>
    <property type="evidence" value="ECO:0007669"/>
    <property type="project" value="UniProtKB-KW"/>
</dbReference>
<dbReference type="GO" id="GO:0009986">
    <property type="term" value="C:cell surface"/>
    <property type="evidence" value="ECO:0007669"/>
    <property type="project" value="UniProtKB-SubCell"/>
</dbReference>
<dbReference type="Proteomes" id="UP000371977">
    <property type="component" value="Unassembled WGS sequence"/>
</dbReference>
<dbReference type="GO" id="GO:0015627">
    <property type="term" value="C:type II protein secretion system complex"/>
    <property type="evidence" value="ECO:0007669"/>
    <property type="project" value="InterPro"/>
</dbReference>
<dbReference type="Pfam" id="PF07963">
    <property type="entry name" value="N_methyl"/>
    <property type="match status" value="1"/>
</dbReference>
<sequence>MKPKKYSRKAFTLIEVLTTMFIISLLLLLVMPNLARVKQQAEAKQARAMVQTLQTQIELYQDEYGEQVVTIDKLLAGNRYLTSAQGQRLRQLNIGIENNLAKYAEK</sequence>
<dbReference type="GO" id="GO:0015628">
    <property type="term" value="P:protein secretion by the type II secretion system"/>
    <property type="evidence" value="ECO:0007669"/>
    <property type="project" value="InterPro"/>
</dbReference>
<evidence type="ECO:0000256" key="4">
    <source>
        <dbReference type="SAM" id="Coils"/>
    </source>
</evidence>